<gene>
    <name evidence="3" type="ORF">MWN33_13995</name>
</gene>
<dbReference type="SUPFAM" id="SSF55073">
    <property type="entry name" value="Nucleotide cyclase"/>
    <property type="match status" value="1"/>
</dbReference>
<dbReference type="InterPro" id="IPR001633">
    <property type="entry name" value="EAL_dom"/>
</dbReference>
<dbReference type="InterPro" id="IPR035965">
    <property type="entry name" value="PAS-like_dom_sf"/>
</dbReference>
<dbReference type="Pfam" id="PF12860">
    <property type="entry name" value="PAS_7"/>
    <property type="match status" value="2"/>
</dbReference>
<comment type="caution">
    <text evidence="3">The sequence shown here is derived from an EMBL/GenBank/DDBJ whole genome shotgun (WGS) entry which is preliminary data.</text>
</comment>
<dbReference type="PROSITE" id="PS50887">
    <property type="entry name" value="GGDEF"/>
    <property type="match status" value="1"/>
</dbReference>
<dbReference type="InterPro" id="IPR029787">
    <property type="entry name" value="Nucleotide_cyclase"/>
</dbReference>
<evidence type="ECO:0000259" key="1">
    <source>
        <dbReference type="PROSITE" id="PS50883"/>
    </source>
</evidence>
<dbReference type="Gene3D" id="3.30.450.20">
    <property type="entry name" value="PAS domain"/>
    <property type="match status" value="1"/>
</dbReference>
<dbReference type="InterPro" id="IPR050706">
    <property type="entry name" value="Cyclic-di-GMP_PDE-like"/>
</dbReference>
<dbReference type="Pfam" id="PF00563">
    <property type="entry name" value="EAL"/>
    <property type="match status" value="1"/>
</dbReference>
<accession>A0ABT0DPD9</accession>
<dbReference type="PANTHER" id="PTHR33121">
    <property type="entry name" value="CYCLIC DI-GMP PHOSPHODIESTERASE PDEF"/>
    <property type="match status" value="1"/>
</dbReference>
<name>A0ABT0DPD9_9HYPH</name>
<sequence>MFAGDRKLAGLLDDMRDGLAVFDAQDRLVFHNRRFVELFPFLEPLGDLQGLTFYALASVPSGEWRWVDDPDKYIKERLRLHALADGVPLLIPLEDGGWVQACECRTSDNWIVSTWTDVSRLREAEARLQGAIDGLGAGLILLDDQGRITRTNSGMRQIFAPSGAALEPGRPFAGILEDARSRGFFADEAGVPLAELGAAPAADDAPVEIPLRDGSWVLASHRPLGDGGAVGLWTDLTPQKKREAELVAMREQLRLHTEALADFARLVAQQARNDMLTTLPNRFALEERLDNLLRDGETTQLWVGVIDIDHFSGINDALGHAAADELLRETGRFLRGLLRADDTLARVGADEFAVVLPGLDESEVTSIANRLNSAVQAHVFAIGGARLSVTVSIGLTRAQENLRTPSTLLAAADTACRVAKESGRDRVQLYDLGDPKMCTSRQRVSWAERIRLGLELDRFRLHLQAIVDREGKVCGYEALIRLKDSDGQCHSPGQFLPAARRLGLMCRIDSWVCHQCVAFAMRLLAAGTNQYVSMNLGVQTLANTAFQRKLLDLIAAHPGVQKALRIEITETEDLNDAHQAAAFIVVLRAHGVLVYLDDFGNGYNSFEVLKQLPVDGIKIDWTVTRDLLSDPIDEAQIKAAVSITDALGLELIVEGVEEERQLNRLRELGATLFQGFYFHRPVNAETLLS</sequence>
<dbReference type="SUPFAM" id="SSF141868">
    <property type="entry name" value="EAL domain-like"/>
    <property type="match status" value="1"/>
</dbReference>
<feature type="domain" description="GGDEF" evidence="2">
    <location>
        <begin position="299"/>
        <end position="432"/>
    </location>
</feature>
<dbReference type="InterPro" id="IPR035919">
    <property type="entry name" value="EAL_sf"/>
</dbReference>
<dbReference type="NCBIfam" id="TIGR00254">
    <property type="entry name" value="GGDEF"/>
    <property type="match status" value="1"/>
</dbReference>
<dbReference type="Gene3D" id="3.30.70.270">
    <property type="match status" value="1"/>
</dbReference>
<dbReference type="Gene3D" id="3.20.20.450">
    <property type="entry name" value="EAL domain"/>
    <property type="match status" value="1"/>
</dbReference>
<dbReference type="SUPFAM" id="SSF55785">
    <property type="entry name" value="PYP-like sensor domain (PAS domain)"/>
    <property type="match status" value="1"/>
</dbReference>
<evidence type="ECO:0000313" key="4">
    <source>
        <dbReference type="Proteomes" id="UP001202867"/>
    </source>
</evidence>
<dbReference type="EMBL" id="JALKCG010000005">
    <property type="protein sequence ID" value="MCK0209144.1"/>
    <property type="molecule type" value="Genomic_DNA"/>
</dbReference>
<dbReference type="RefSeq" id="WP_247201650.1">
    <property type="nucleotide sequence ID" value="NZ_JALKCG010000005.1"/>
</dbReference>
<dbReference type="CDD" id="cd01949">
    <property type="entry name" value="GGDEF"/>
    <property type="match status" value="1"/>
</dbReference>
<protein>
    <submittedName>
        <fullName evidence="3">EAL domain-containing protein</fullName>
    </submittedName>
</protein>
<dbReference type="PANTHER" id="PTHR33121:SF23">
    <property type="entry name" value="CYCLIC DI-GMP PHOSPHODIESTERASE PDEB"/>
    <property type="match status" value="1"/>
</dbReference>
<proteinExistence type="predicted"/>
<dbReference type="PROSITE" id="PS50883">
    <property type="entry name" value="EAL"/>
    <property type="match status" value="1"/>
</dbReference>
<feature type="domain" description="EAL" evidence="1">
    <location>
        <begin position="443"/>
        <end position="689"/>
    </location>
</feature>
<dbReference type="Pfam" id="PF00990">
    <property type="entry name" value="GGDEF"/>
    <property type="match status" value="1"/>
</dbReference>
<organism evidence="3 4">
    <name type="scientific">Ancylobacter koreensis</name>
    <dbReference type="NCBI Taxonomy" id="266121"/>
    <lineage>
        <taxon>Bacteria</taxon>
        <taxon>Pseudomonadati</taxon>
        <taxon>Pseudomonadota</taxon>
        <taxon>Alphaproteobacteria</taxon>
        <taxon>Hyphomicrobiales</taxon>
        <taxon>Xanthobacteraceae</taxon>
        <taxon>Ancylobacter</taxon>
    </lineage>
</organism>
<keyword evidence="4" id="KW-1185">Reference proteome</keyword>
<dbReference type="SMART" id="SM00052">
    <property type="entry name" value="EAL"/>
    <property type="match status" value="1"/>
</dbReference>
<evidence type="ECO:0000313" key="3">
    <source>
        <dbReference type="EMBL" id="MCK0209144.1"/>
    </source>
</evidence>
<dbReference type="CDD" id="cd01948">
    <property type="entry name" value="EAL"/>
    <property type="match status" value="1"/>
</dbReference>
<evidence type="ECO:0000259" key="2">
    <source>
        <dbReference type="PROSITE" id="PS50887"/>
    </source>
</evidence>
<reference evidence="4" key="1">
    <citation type="submission" date="2023-07" db="EMBL/GenBank/DDBJ databases">
        <title>Ancylobacter moscoviensis sp. nov., facultatively methylotrophic bacteria from activated sludge and the reclassification of Starkeya novella (Starkey 1934) Kelly et al. 2000 as Ancylobacter novellus comb. nov., Starkeya koreensis Im et al. 2006 as Ancylobacter koreensis comb.nov., Angulomicrobium tetraedrale Vasil'eva et al. 1986 as Ancylobacter tetraedralis comb. nov., Angulomicrobium amanitiforme Fritz et al. 2004 as Ancylobacter amanitiformis comb. nov. and Methylorhabdus multivorans Doronina et al. 1996 as Ancylobacter multivorans comb. nov. and emended description of the genus Ancylobacter.</title>
        <authorList>
            <person name="Doronina N."/>
            <person name="Chemodurova A."/>
            <person name="Grouzdev D."/>
            <person name="Koziaeva V."/>
            <person name="Shi W."/>
            <person name="Wu L."/>
            <person name="Kaparullina E."/>
        </authorList>
    </citation>
    <scope>NUCLEOTIDE SEQUENCE [LARGE SCALE GENOMIC DNA]</scope>
    <source>
        <strain evidence="4">Jip08</strain>
    </source>
</reference>
<dbReference type="InterPro" id="IPR000160">
    <property type="entry name" value="GGDEF_dom"/>
</dbReference>
<dbReference type="InterPro" id="IPR043128">
    <property type="entry name" value="Rev_trsase/Diguanyl_cyclase"/>
</dbReference>
<dbReference type="Proteomes" id="UP001202867">
    <property type="component" value="Unassembled WGS sequence"/>
</dbReference>
<dbReference type="SMART" id="SM00267">
    <property type="entry name" value="GGDEF"/>
    <property type="match status" value="1"/>
</dbReference>